<dbReference type="PANTHER" id="PTHR47431:SF1">
    <property type="entry name" value="ZN(II)2CYS6 TRANSCRIPTION FACTOR (EUROFUNG)"/>
    <property type="match status" value="1"/>
</dbReference>
<dbReference type="InterPro" id="IPR036864">
    <property type="entry name" value="Zn2-C6_fun-type_DNA-bd_sf"/>
</dbReference>
<protein>
    <recommendedName>
        <fullName evidence="6">Zn(2)-C6 fungal-type domain-containing protein</fullName>
    </recommendedName>
</protein>
<evidence type="ECO:0000256" key="3">
    <source>
        <dbReference type="ARBA" id="ARBA00023163"/>
    </source>
</evidence>
<keyword evidence="4" id="KW-0539">Nucleus</keyword>
<organism evidence="7 8">
    <name type="scientific">Penicillium polonicum</name>
    <dbReference type="NCBI Taxonomy" id="60169"/>
    <lineage>
        <taxon>Eukaryota</taxon>
        <taxon>Fungi</taxon>
        <taxon>Dikarya</taxon>
        <taxon>Ascomycota</taxon>
        <taxon>Pezizomycotina</taxon>
        <taxon>Eurotiomycetes</taxon>
        <taxon>Eurotiomycetidae</taxon>
        <taxon>Eurotiales</taxon>
        <taxon>Aspergillaceae</taxon>
        <taxon>Penicillium</taxon>
    </lineage>
</organism>
<dbReference type="PROSITE" id="PS00463">
    <property type="entry name" value="ZN2_CY6_FUNGAL_1"/>
    <property type="match status" value="1"/>
</dbReference>
<keyword evidence="2" id="KW-0238">DNA-binding</keyword>
<dbReference type="GO" id="GO:0000981">
    <property type="term" value="F:DNA-binding transcription factor activity, RNA polymerase II-specific"/>
    <property type="evidence" value="ECO:0007669"/>
    <property type="project" value="InterPro"/>
</dbReference>
<keyword evidence="3" id="KW-0804">Transcription</keyword>
<evidence type="ECO:0000256" key="4">
    <source>
        <dbReference type="ARBA" id="ARBA00023242"/>
    </source>
</evidence>
<dbReference type="SUPFAM" id="SSF57701">
    <property type="entry name" value="Zn2/Cys6 DNA-binding domain"/>
    <property type="match status" value="1"/>
</dbReference>
<feature type="region of interest" description="Disordered" evidence="5">
    <location>
        <begin position="186"/>
        <end position="213"/>
    </location>
</feature>
<evidence type="ECO:0000256" key="2">
    <source>
        <dbReference type="ARBA" id="ARBA00023125"/>
    </source>
</evidence>
<dbReference type="SMART" id="SM00066">
    <property type="entry name" value="GAL4"/>
    <property type="match status" value="1"/>
</dbReference>
<evidence type="ECO:0000256" key="5">
    <source>
        <dbReference type="SAM" id="MobiDB-lite"/>
    </source>
</evidence>
<dbReference type="GO" id="GO:0003677">
    <property type="term" value="F:DNA binding"/>
    <property type="evidence" value="ECO:0007669"/>
    <property type="project" value="UniProtKB-KW"/>
</dbReference>
<dbReference type="Pfam" id="PF00172">
    <property type="entry name" value="Zn_clus"/>
    <property type="match status" value="1"/>
</dbReference>
<dbReference type="STRING" id="60169.A0A1V6NRX3"/>
<evidence type="ECO:0000259" key="6">
    <source>
        <dbReference type="PROSITE" id="PS50048"/>
    </source>
</evidence>
<dbReference type="AlphaFoldDB" id="A0A1V6NRX3"/>
<dbReference type="EMBL" id="MDYM01000003">
    <property type="protein sequence ID" value="OQD67498.1"/>
    <property type="molecule type" value="Genomic_DNA"/>
</dbReference>
<feature type="region of interest" description="Disordered" evidence="5">
    <location>
        <begin position="245"/>
        <end position="264"/>
    </location>
</feature>
<sequence length="463" mass="50949">MYEQPSRQACDRCHDLKLRCHRNELGQCSRCVRAGANCLFSPSNRGRRPNRQDRRNGSHISKWTSDRPWAMGLASQMPYSPNANLGDIDLLNREYTEDNRQAFTVDRTPISGTETPEPTLSNLCVGVDQDISFPESLTPPLNLPGAPSGSSMFSRFPAHNTAPYAQITDHQLSLLESFPGPAVPKSGNKIGPVIPPLSSQKSEPSLGPTSHRKIGSQTQFLQKFMEDLLELDIDLIRLTSMEPLLDNPAPMTTEPDSSNSPSSSECTIDIIFLLTQRLIKLLRLNRNSSVQSPAVQNTHWQMPLSASSTGTSDTESPQPGTRLDQLSLLHALSTYMRLIEAYYNTFSQTAKKFGAALAKGMPIPLPSLQLGAFSVDDPASHIELVIQSALRLLDSLGDSVHKLTAPFVSSENAEIDTSRPSSPSSMNNAIKMVMKTVREHESRLMQAAAQLQSCCHEGRQSRE</sequence>
<keyword evidence="1" id="KW-0805">Transcription regulation</keyword>
<dbReference type="PROSITE" id="PS50048">
    <property type="entry name" value="ZN2_CY6_FUNGAL_2"/>
    <property type="match status" value="1"/>
</dbReference>
<dbReference type="PANTHER" id="PTHR47431">
    <property type="entry name" value="ZN(II)2CYS6 TRANSCRIPTION FACTOR (EUROFUNG)-RELATED"/>
    <property type="match status" value="1"/>
</dbReference>
<feature type="region of interest" description="Disordered" evidence="5">
    <location>
        <begin position="299"/>
        <end position="320"/>
    </location>
</feature>
<evidence type="ECO:0000313" key="8">
    <source>
        <dbReference type="Proteomes" id="UP000191408"/>
    </source>
</evidence>
<dbReference type="GO" id="GO:0008270">
    <property type="term" value="F:zinc ion binding"/>
    <property type="evidence" value="ECO:0007669"/>
    <property type="project" value="InterPro"/>
</dbReference>
<dbReference type="OrthoDB" id="4330117at2759"/>
<accession>A0A1V6NRX3</accession>
<feature type="region of interest" description="Disordered" evidence="5">
    <location>
        <begin position="42"/>
        <end position="63"/>
    </location>
</feature>
<feature type="compositionally biased region" description="Polar residues" evidence="5">
    <location>
        <begin position="299"/>
        <end position="319"/>
    </location>
</feature>
<feature type="domain" description="Zn(2)-C6 fungal-type" evidence="6">
    <location>
        <begin position="9"/>
        <end position="40"/>
    </location>
</feature>
<evidence type="ECO:0000313" key="7">
    <source>
        <dbReference type="EMBL" id="OQD67498.1"/>
    </source>
</evidence>
<proteinExistence type="predicted"/>
<keyword evidence="8" id="KW-1185">Reference proteome</keyword>
<name>A0A1V6NRX3_PENPO</name>
<evidence type="ECO:0000256" key="1">
    <source>
        <dbReference type="ARBA" id="ARBA00023015"/>
    </source>
</evidence>
<comment type="caution">
    <text evidence="7">The sequence shown here is derived from an EMBL/GenBank/DDBJ whole genome shotgun (WGS) entry which is preliminary data.</text>
</comment>
<dbReference type="InterPro" id="IPR001138">
    <property type="entry name" value="Zn2Cys6_DnaBD"/>
</dbReference>
<dbReference type="Proteomes" id="UP000191408">
    <property type="component" value="Unassembled WGS sequence"/>
</dbReference>
<dbReference type="CDD" id="cd00067">
    <property type="entry name" value="GAL4"/>
    <property type="match status" value="1"/>
</dbReference>
<dbReference type="Gene3D" id="4.10.240.10">
    <property type="entry name" value="Zn(2)-C6 fungal-type DNA-binding domain"/>
    <property type="match status" value="1"/>
</dbReference>
<reference evidence="8" key="1">
    <citation type="journal article" date="2017" name="Nat. Microbiol.">
        <title>Global analysis of biosynthetic gene clusters reveals vast potential of secondary metabolite production in Penicillium species.</title>
        <authorList>
            <person name="Nielsen J.C."/>
            <person name="Grijseels S."/>
            <person name="Prigent S."/>
            <person name="Ji B."/>
            <person name="Dainat J."/>
            <person name="Nielsen K.F."/>
            <person name="Frisvad J.C."/>
            <person name="Workman M."/>
            <person name="Nielsen J."/>
        </authorList>
    </citation>
    <scope>NUCLEOTIDE SEQUENCE [LARGE SCALE GENOMIC DNA]</scope>
    <source>
        <strain evidence="8">IBT 4502</strain>
    </source>
</reference>
<gene>
    <name evidence="7" type="ORF">PENPOL_c003G05951</name>
</gene>